<feature type="transmembrane region" description="Helical" evidence="7">
    <location>
        <begin position="308"/>
        <end position="335"/>
    </location>
</feature>
<feature type="domain" description="MacB-like periplasmic core" evidence="9">
    <location>
        <begin position="17"/>
        <end position="232"/>
    </location>
</feature>
<dbReference type="Pfam" id="PF02687">
    <property type="entry name" value="FtsX"/>
    <property type="match status" value="2"/>
</dbReference>
<dbReference type="PANTHER" id="PTHR30572">
    <property type="entry name" value="MEMBRANE COMPONENT OF TRANSPORTER-RELATED"/>
    <property type="match status" value="1"/>
</dbReference>
<dbReference type="Pfam" id="PF12704">
    <property type="entry name" value="MacB_PCD"/>
    <property type="match status" value="2"/>
</dbReference>
<dbReference type="InterPro" id="IPR003838">
    <property type="entry name" value="ABC3_permease_C"/>
</dbReference>
<dbReference type="RefSeq" id="WP_354701872.1">
    <property type="nucleotide sequence ID" value="NZ_CP114014.1"/>
</dbReference>
<evidence type="ECO:0000313" key="10">
    <source>
        <dbReference type="EMBL" id="XAY05361.1"/>
    </source>
</evidence>
<reference evidence="10" key="1">
    <citation type="submission" date="2022-12" db="EMBL/GenBank/DDBJ databases">
        <title>Paraconexibacter alkalitolerans sp. nov. and Baekduia alba sp. nov., isolated from soil and emended description of the genera Paraconexibacter (Chun et al., 2020) and Baekduia (An et al., 2020).</title>
        <authorList>
            <person name="Vieira S."/>
            <person name="Huber K.J."/>
            <person name="Geppert A."/>
            <person name="Wolf J."/>
            <person name="Neumann-Schaal M."/>
            <person name="Muesken M."/>
            <person name="Overmann J."/>
        </authorList>
    </citation>
    <scope>NUCLEOTIDE SEQUENCE</scope>
    <source>
        <strain evidence="10">AEG42_29</strain>
    </source>
</reference>
<feature type="transmembrane region" description="Helical" evidence="7">
    <location>
        <begin position="495"/>
        <end position="515"/>
    </location>
</feature>
<evidence type="ECO:0000259" key="8">
    <source>
        <dbReference type="Pfam" id="PF02687"/>
    </source>
</evidence>
<comment type="similarity">
    <text evidence="6">Belongs to the ABC-4 integral membrane protein family.</text>
</comment>
<dbReference type="AlphaFoldDB" id="A0AAU7AUQ0"/>
<feature type="transmembrane region" description="Helical" evidence="7">
    <location>
        <begin position="355"/>
        <end position="378"/>
    </location>
</feature>
<dbReference type="InterPro" id="IPR025857">
    <property type="entry name" value="MacB_PCD"/>
</dbReference>
<evidence type="ECO:0000256" key="1">
    <source>
        <dbReference type="ARBA" id="ARBA00004651"/>
    </source>
</evidence>
<feature type="transmembrane region" description="Helical" evidence="7">
    <location>
        <begin position="264"/>
        <end position="288"/>
    </location>
</feature>
<evidence type="ECO:0000259" key="9">
    <source>
        <dbReference type="Pfam" id="PF12704"/>
    </source>
</evidence>
<sequence length="849" mass="87871">MRKVALRGLLARKTRLALTALAVALGVTLISGTYVFTDTINRSFDQIFTVSFSKTDVVVSPDDDLGGDDGTTIPLTSDLLRKIRAVDGVDVAEGSISDINGVVLGKDDKPVSSGAPMFIASLQGRVFEALTVADGRLPTAAGEVALDKGTADREGFDLGDRIAVQGKAPKQEFKLVGTTTIAGAESLGGAAFATMTLSEAQRMTGKAGRFDLISIAADDGVDPAALTARLRQVTGPGINVRTGSQQADSASSDIRGGLSILTTALLAFAGISLFVGAFIIFNTFSITVAQRAREFALLRTLGATRRQVLRSVVGEGLTIGVLGSLAGLLLGVLVAKGLKALFSALGIDLPSNGTVLLSRTIIVSLVVGTVVTVLSCIAPALRATRVPPVAALREGVAMPETRSSRLAFPLAVALTGLGVALLVLGLFVVSGSTAALSLTGGGAGAVFLGVALLSPRLVGPLAGVVGAPLQRAFGLTGRLARENSVRQPGRTATTAAALMVGVALVCFASIFAAGAKQTIAEAVDNGLRGQLILQNQAGFGAFTAEAGEAVAKEPGVAVVSPLRGGQTRVDGVQGKQRIVGIDPATFERVYRVQIREGGAEAIRSLKPGQALVSQDYADDNGVGVGDELNVQNPRRETLKWQVTGIVKDKGGLVGPLVVPNAVLADEFSVTNDQLTFVELDQGVDAAAVKQRIDALFSRDFPQAEARTAEQFKSDQRDQINQLLGLIYALLALSVIVSLFGIVNTLVLSITERTRELGMLRAIGTSRKQVKQMIRLEAVITALIGGILGLVLGVGLAVLVTRAIDDFSLSFPVATLVAVLIASGVAGVLAAIMPARRAARLDVLEALAYE</sequence>
<name>A0AAU7AUQ0_9ACTN</name>
<comment type="subcellular location">
    <subcellularLocation>
        <location evidence="1">Cell membrane</location>
        <topology evidence="1">Multi-pass membrane protein</topology>
    </subcellularLocation>
</comment>
<evidence type="ECO:0000256" key="3">
    <source>
        <dbReference type="ARBA" id="ARBA00022692"/>
    </source>
</evidence>
<dbReference type="GO" id="GO:0022857">
    <property type="term" value="F:transmembrane transporter activity"/>
    <property type="evidence" value="ECO:0007669"/>
    <property type="project" value="TreeGrafter"/>
</dbReference>
<dbReference type="KEGG" id="parq:DSM112329_02211"/>
<keyword evidence="3 7" id="KW-0812">Transmembrane</keyword>
<evidence type="ECO:0000256" key="6">
    <source>
        <dbReference type="ARBA" id="ARBA00038076"/>
    </source>
</evidence>
<feature type="domain" description="MacB-like periplasmic core" evidence="9">
    <location>
        <begin position="491"/>
        <end position="694"/>
    </location>
</feature>
<protein>
    <recommendedName>
        <fullName evidence="11">ABC transporter permease</fullName>
    </recommendedName>
</protein>
<keyword evidence="5 7" id="KW-0472">Membrane</keyword>
<evidence type="ECO:0000256" key="5">
    <source>
        <dbReference type="ARBA" id="ARBA00023136"/>
    </source>
</evidence>
<accession>A0AAU7AUQ0</accession>
<feature type="domain" description="ABC3 transporter permease C-terminal" evidence="8">
    <location>
        <begin position="728"/>
        <end position="841"/>
    </location>
</feature>
<proteinExistence type="inferred from homology"/>
<dbReference type="EMBL" id="CP114014">
    <property type="protein sequence ID" value="XAY05361.1"/>
    <property type="molecule type" value="Genomic_DNA"/>
</dbReference>
<keyword evidence="4 7" id="KW-1133">Transmembrane helix</keyword>
<evidence type="ECO:0000256" key="2">
    <source>
        <dbReference type="ARBA" id="ARBA00022475"/>
    </source>
</evidence>
<feature type="transmembrane region" description="Helical" evidence="7">
    <location>
        <begin position="406"/>
        <end position="428"/>
    </location>
</feature>
<feature type="transmembrane region" description="Helical" evidence="7">
    <location>
        <begin position="725"/>
        <end position="750"/>
    </location>
</feature>
<feature type="domain" description="ABC3 transporter permease C-terminal" evidence="8">
    <location>
        <begin position="267"/>
        <end position="388"/>
    </location>
</feature>
<feature type="transmembrane region" description="Helical" evidence="7">
    <location>
        <begin position="775"/>
        <end position="798"/>
    </location>
</feature>
<feature type="transmembrane region" description="Helical" evidence="7">
    <location>
        <begin position="810"/>
        <end position="831"/>
    </location>
</feature>
<dbReference type="GO" id="GO:0005886">
    <property type="term" value="C:plasma membrane"/>
    <property type="evidence" value="ECO:0007669"/>
    <property type="project" value="UniProtKB-SubCell"/>
</dbReference>
<evidence type="ECO:0000256" key="7">
    <source>
        <dbReference type="SAM" id="Phobius"/>
    </source>
</evidence>
<dbReference type="InterPro" id="IPR050250">
    <property type="entry name" value="Macrolide_Exporter_MacB"/>
</dbReference>
<gene>
    <name evidence="10" type="ORF">DSM112329_02211</name>
</gene>
<evidence type="ECO:0008006" key="11">
    <source>
        <dbReference type="Google" id="ProtNLM"/>
    </source>
</evidence>
<keyword evidence="2" id="KW-1003">Cell membrane</keyword>
<organism evidence="10">
    <name type="scientific">Paraconexibacter sp. AEG42_29</name>
    <dbReference type="NCBI Taxonomy" id="2997339"/>
    <lineage>
        <taxon>Bacteria</taxon>
        <taxon>Bacillati</taxon>
        <taxon>Actinomycetota</taxon>
        <taxon>Thermoleophilia</taxon>
        <taxon>Solirubrobacterales</taxon>
        <taxon>Paraconexibacteraceae</taxon>
        <taxon>Paraconexibacter</taxon>
    </lineage>
</organism>
<evidence type="ECO:0000256" key="4">
    <source>
        <dbReference type="ARBA" id="ARBA00022989"/>
    </source>
</evidence>
<dbReference type="PANTHER" id="PTHR30572:SF4">
    <property type="entry name" value="ABC TRANSPORTER PERMEASE YTRF"/>
    <property type="match status" value="1"/>
</dbReference>